<proteinExistence type="inferred from homology"/>
<feature type="disulfide bond" evidence="26">
    <location>
        <begin position="539"/>
        <end position="548"/>
    </location>
</feature>
<dbReference type="InterPro" id="IPR002110">
    <property type="entry name" value="Ankyrin_rpt"/>
</dbReference>
<feature type="compositionally biased region" description="Polar residues" evidence="27">
    <location>
        <begin position="1857"/>
        <end position="1873"/>
    </location>
</feature>
<dbReference type="Pfam" id="PF12796">
    <property type="entry name" value="Ank_2"/>
    <property type="match status" value="1"/>
</dbReference>
<dbReference type="Pfam" id="PF00066">
    <property type="entry name" value="Notch"/>
    <property type="match status" value="2"/>
</dbReference>
<dbReference type="SMART" id="SM00181">
    <property type="entry name" value="EGF"/>
    <property type="match status" value="20"/>
</dbReference>
<comment type="subcellular location">
    <subcellularLocation>
        <location evidence="3">Cell membrane</location>
        <topology evidence="3">Single-pass type I membrane protein</topology>
    </subcellularLocation>
    <subcellularLocation>
        <location evidence="1">Nucleus</location>
    </subcellularLocation>
    <subcellularLocation>
        <location evidence="2">Target cell membrane</location>
    </subcellularLocation>
</comment>
<dbReference type="InterPro" id="IPR000800">
    <property type="entry name" value="Notch_dom"/>
</dbReference>
<feature type="disulfide bond" evidence="26">
    <location>
        <begin position="422"/>
        <end position="431"/>
    </location>
</feature>
<evidence type="ECO:0000256" key="18">
    <source>
        <dbReference type="ARBA" id="ARBA00023157"/>
    </source>
</evidence>
<feature type="disulfide bond" evidence="26">
    <location>
        <begin position="460"/>
        <end position="469"/>
    </location>
</feature>
<dbReference type="EMBL" id="NJHN03000017">
    <property type="protein sequence ID" value="KAH9425807.1"/>
    <property type="molecule type" value="Genomic_DNA"/>
</dbReference>
<feature type="disulfide bond" evidence="26">
    <location>
        <begin position="480"/>
        <end position="497"/>
    </location>
</feature>
<keyword evidence="15" id="KW-0528">Neurotoxin</keyword>
<dbReference type="Pfam" id="PF13857">
    <property type="entry name" value="Ank_5"/>
    <property type="match status" value="1"/>
</dbReference>
<keyword evidence="17" id="KW-0472">Membrane</keyword>
<feature type="domain" description="EGF-like" evidence="29">
    <location>
        <begin position="827"/>
        <end position="863"/>
    </location>
</feature>
<evidence type="ECO:0000259" key="29">
    <source>
        <dbReference type="PROSITE" id="PS50026"/>
    </source>
</evidence>
<dbReference type="SUPFAM" id="SSF57184">
    <property type="entry name" value="Growth factor receptor domain"/>
    <property type="match status" value="3"/>
</dbReference>
<dbReference type="SUPFAM" id="SSF57196">
    <property type="entry name" value="EGF/Laminin"/>
    <property type="match status" value="11"/>
</dbReference>
<keyword evidence="16 25" id="KW-0040">ANK repeat</keyword>
<feature type="domain" description="EGF-like" evidence="29">
    <location>
        <begin position="471"/>
        <end position="509"/>
    </location>
</feature>
<feature type="compositionally biased region" description="Basic residues" evidence="27">
    <location>
        <begin position="1909"/>
        <end position="1918"/>
    </location>
</feature>
<dbReference type="Pfam" id="PF07645">
    <property type="entry name" value="EGF_CA"/>
    <property type="match status" value="2"/>
</dbReference>
<feature type="compositionally biased region" description="Low complexity" evidence="27">
    <location>
        <begin position="1731"/>
        <end position="1753"/>
    </location>
</feature>
<feature type="disulfide bond" evidence="26">
    <location>
        <begin position="180"/>
        <end position="189"/>
    </location>
</feature>
<evidence type="ECO:0000256" key="15">
    <source>
        <dbReference type="ARBA" id="ARBA00023028"/>
    </source>
</evidence>
<dbReference type="PROSITE" id="PS50026">
    <property type="entry name" value="EGF_3"/>
    <property type="match status" value="20"/>
</dbReference>
<feature type="domain" description="LNR" evidence="30">
    <location>
        <begin position="930"/>
        <end position="961"/>
    </location>
</feature>
<feature type="compositionally biased region" description="Low complexity" evidence="27">
    <location>
        <begin position="1618"/>
        <end position="1627"/>
    </location>
</feature>
<dbReference type="PRINTS" id="PR00010">
    <property type="entry name" value="EGFBLOOD"/>
</dbReference>
<feature type="region of interest" description="Disordered" evidence="27">
    <location>
        <begin position="1556"/>
        <end position="1785"/>
    </location>
</feature>
<feature type="disulfide bond" evidence="26">
    <location>
        <begin position="203"/>
        <end position="220"/>
    </location>
</feature>
<feature type="domain" description="EGF-like" evidence="29">
    <location>
        <begin position="193"/>
        <end position="232"/>
    </location>
</feature>
<keyword evidence="32" id="KW-1185">Reference proteome</keyword>
<keyword evidence="15" id="KW-0800">Toxin</keyword>
<evidence type="ECO:0000256" key="6">
    <source>
        <dbReference type="ARBA" id="ARBA00022536"/>
    </source>
</evidence>
<keyword evidence="9 28" id="KW-0732">Signal</keyword>
<keyword evidence="21" id="KW-0675">Receptor</keyword>
<dbReference type="Pfam" id="PF00023">
    <property type="entry name" value="Ank"/>
    <property type="match status" value="1"/>
</dbReference>
<feature type="disulfide bond" evidence="26">
    <location>
        <begin position="118"/>
        <end position="135"/>
    </location>
</feature>
<name>A0ABQ8JTB5_DERPT</name>
<feature type="compositionally biased region" description="Low complexity" evidence="27">
    <location>
        <begin position="1938"/>
        <end position="1966"/>
    </location>
</feature>
<feature type="compositionally biased region" description="Polar residues" evidence="27">
    <location>
        <begin position="1967"/>
        <end position="1976"/>
    </location>
</feature>
<dbReference type="PRINTS" id="PR01983">
    <property type="entry name" value="NOTCH"/>
</dbReference>
<evidence type="ECO:0000256" key="4">
    <source>
        <dbReference type="ARBA" id="ARBA00005847"/>
    </source>
</evidence>
<dbReference type="SMART" id="SM00248">
    <property type="entry name" value="ANK"/>
    <property type="match status" value="6"/>
</dbReference>
<evidence type="ECO:0000256" key="2">
    <source>
        <dbReference type="ARBA" id="ARBA00004175"/>
    </source>
</evidence>
<dbReference type="Gene3D" id="1.25.40.20">
    <property type="entry name" value="Ankyrin repeat-containing domain"/>
    <property type="match status" value="1"/>
</dbReference>
<evidence type="ECO:0000256" key="11">
    <source>
        <dbReference type="ARBA" id="ARBA00022782"/>
    </source>
</evidence>
<feature type="repeat" description="ANK" evidence="25">
    <location>
        <begin position="1365"/>
        <end position="1397"/>
    </location>
</feature>
<dbReference type="PROSITE" id="PS50258">
    <property type="entry name" value="LNR"/>
    <property type="match status" value="2"/>
</dbReference>
<keyword evidence="5" id="KW-0268">Exocytosis</keyword>
<feature type="disulfide bond" evidence="26">
    <location>
        <begin position="734"/>
        <end position="743"/>
    </location>
</feature>
<feature type="domain" description="EGF-like" evidence="29">
    <location>
        <begin position="273"/>
        <end position="313"/>
    </location>
</feature>
<feature type="disulfide bond" evidence="26">
    <location>
        <begin position="303"/>
        <end position="312"/>
    </location>
</feature>
<feature type="domain" description="EGF-like" evidence="29">
    <location>
        <begin position="671"/>
        <end position="706"/>
    </location>
</feature>
<evidence type="ECO:0000256" key="21">
    <source>
        <dbReference type="ARBA" id="ARBA00023170"/>
    </source>
</evidence>
<comment type="similarity">
    <text evidence="4">Belongs to the NOTCH family.</text>
</comment>
<dbReference type="SMART" id="SM00004">
    <property type="entry name" value="NL"/>
    <property type="match status" value="2"/>
</dbReference>
<feature type="domain" description="EGF-like" evidence="29">
    <location>
        <begin position="109"/>
        <end position="147"/>
    </location>
</feature>
<dbReference type="Pfam" id="PF07684">
    <property type="entry name" value="NODP"/>
    <property type="match status" value="1"/>
</dbReference>
<evidence type="ECO:0000256" key="16">
    <source>
        <dbReference type="ARBA" id="ARBA00023043"/>
    </source>
</evidence>
<feature type="disulfide bond" evidence="26">
    <location>
        <begin position="261"/>
        <end position="270"/>
    </location>
</feature>
<feature type="domain" description="EGF-like" evidence="29">
    <location>
        <begin position="394"/>
        <end position="432"/>
    </location>
</feature>
<feature type="compositionally biased region" description="Low complexity" evidence="27">
    <location>
        <begin position="1655"/>
        <end position="1672"/>
    </location>
</feature>
<evidence type="ECO:0000256" key="17">
    <source>
        <dbReference type="ARBA" id="ARBA00023136"/>
    </source>
</evidence>
<feature type="compositionally biased region" description="Polar residues" evidence="27">
    <location>
        <begin position="1760"/>
        <end position="1778"/>
    </location>
</feature>
<feature type="disulfide bond" evidence="26">
    <location>
        <begin position="900"/>
        <end position="909"/>
    </location>
</feature>
<accession>A0ABQ8JTB5</accession>
<dbReference type="PROSITE" id="PS00010">
    <property type="entry name" value="ASX_HYDROXYL"/>
    <property type="match status" value="11"/>
</dbReference>
<dbReference type="Gene3D" id="2.10.25.10">
    <property type="entry name" value="Laminin"/>
    <property type="match status" value="20"/>
</dbReference>
<feature type="domain" description="EGF-like" evidence="29">
    <location>
        <begin position="708"/>
        <end position="744"/>
    </location>
</feature>
<dbReference type="InterPro" id="IPR000742">
    <property type="entry name" value="EGF"/>
</dbReference>
<feature type="compositionally biased region" description="Polar residues" evidence="27">
    <location>
        <begin position="1637"/>
        <end position="1654"/>
    </location>
</feature>
<evidence type="ECO:0000259" key="30">
    <source>
        <dbReference type="PROSITE" id="PS50258"/>
    </source>
</evidence>
<keyword evidence="8" id="KW-0812">Transmembrane</keyword>
<keyword evidence="6 26" id="KW-0245">EGF-like domain</keyword>
<dbReference type="Proteomes" id="UP000887458">
    <property type="component" value="Unassembled WGS sequence"/>
</dbReference>
<feature type="region of interest" description="Disordered" evidence="27">
    <location>
        <begin position="1854"/>
        <end position="1922"/>
    </location>
</feature>
<comment type="caution">
    <text evidence="31">The sequence shown here is derived from an EMBL/GenBank/DDBJ whole genome shotgun (WGS) entry which is preliminary data.</text>
</comment>
<keyword evidence="12" id="KW-0914">Notch signaling pathway</keyword>
<dbReference type="InterPro" id="IPR049883">
    <property type="entry name" value="NOTCH1_EGF-like"/>
</dbReference>
<feature type="disulfide bond" evidence="26">
    <location>
        <begin position="696"/>
        <end position="705"/>
    </location>
</feature>
<feature type="region of interest" description="Disordered" evidence="27">
    <location>
        <begin position="1938"/>
        <end position="1976"/>
    </location>
</feature>
<evidence type="ECO:0000256" key="22">
    <source>
        <dbReference type="ARBA" id="ARBA00023180"/>
    </source>
</evidence>
<keyword evidence="15" id="KW-0638">Presynaptic neurotoxin</keyword>
<keyword evidence="19" id="KW-0010">Activator</keyword>
<dbReference type="Pfam" id="PF12661">
    <property type="entry name" value="hEGF"/>
    <property type="match status" value="1"/>
</dbReference>
<dbReference type="Pfam" id="PF00008">
    <property type="entry name" value="EGF"/>
    <property type="match status" value="13"/>
</dbReference>
<feature type="domain" description="EGF-like" evidence="29">
    <location>
        <begin position="148"/>
        <end position="190"/>
    </location>
</feature>
<feature type="domain" description="EGF-like" evidence="29">
    <location>
        <begin position="784"/>
        <end position="825"/>
    </location>
</feature>
<feature type="repeat" description="ANK" evidence="25">
    <location>
        <begin position="1465"/>
        <end position="1497"/>
    </location>
</feature>
<evidence type="ECO:0000313" key="31">
    <source>
        <dbReference type="EMBL" id="KAH9425807.1"/>
    </source>
</evidence>
<evidence type="ECO:0000256" key="7">
    <source>
        <dbReference type="ARBA" id="ARBA00022537"/>
    </source>
</evidence>
<feature type="region of interest" description="Disordered" evidence="27">
    <location>
        <begin position="1806"/>
        <end position="1830"/>
    </location>
</feature>
<feature type="domain" description="EGF-like" evidence="29">
    <location>
        <begin position="434"/>
        <end position="470"/>
    </location>
</feature>
<feature type="domain" description="EGF-like" evidence="29">
    <location>
        <begin position="589"/>
        <end position="625"/>
    </location>
</feature>
<feature type="disulfide bond" evidence="26">
    <location>
        <begin position="222"/>
        <end position="231"/>
    </location>
</feature>
<evidence type="ECO:0000256" key="9">
    <source>
        <dbReference type="ARBA" id="ARBA00022729"/>
    </source>
</evidence>
<feature type="disulfide bond" evidence="26">
    <location>
        <begin position="382"/>
        <end position="391"/>
    </location>
</feature>
<dbReference type="PANTHER" id="PTHR45836:SF23">
    <property type="entry name" value="NEUROGENIC LOCUS NOTCH HOMOLOG PROTEIN 1"/>
    <property type="match status" value="1"/>
</dbReference>
<feature type="disulfide bond" evidence="26">
    <location>
        <begin position="242"/>
        <end position="259"/>
    </location>
</feature>
<keyword evidence="18 26" id="KW-1015">Disulfide bond</keyword>
<protein>
    <recommendedName>
        <fullName evidence="33">Neurogenic locus Notch protein-like</fullName>
    </recommendedName>
</protein>
<dbReference type="InterPro" id="IPR000152">
    <property type="entry name" value="EGF-type_Asp/Asn_hydroxyl_site"/>
</dbReference>
<feature type="domain" description="EGF-like" evidence="29">
    <location>
        <begin position="551"/>
        <end position="587"/>
    </location>
</feature>
<dbReference type="InterPro" id="IPR018097">
    <property type="entry name" value="EGF_Ca-bd_CS"/>
</dbReference>
<dbReference type="CDD" id="cd00054">
    <property type="entry name" value="EGF_CA"/>
    <property type="match status" value="18"/>
</dbReference>
<feature type="disulfide bond" evidence="26">
    <location>
        <begin position="137"/>
        <end position="146"/>
    </location>
</feature>
<feature type="disulfide bond" evidence="26">
    <location>
        <begin position="853"/>
        <end position="862"/>
    </location>
</feature>
<feature type="disulfide bond" evidence="26">
    <location>
        <begin position="325"/>
        <end position="342"/>
    </location>
</feature>
<dbReference type="InterPro" id="IPR013032">
    <property type="entry name" value="EGF-like_CS"/>
</dbReference>
<evidence type="ECO:0000256" key="10">
    <source>
        <dbReference type="ARBA" id="ARBA00022737"/>
    </source>
</evidence>
<dbReference type="PROSITE" id="PS00022">
    <property type="entry name" value="EGF_1"/>
    <property type="match status" value="19"/>
</dbReference>
<keyword evidence="10" id="KW-0677">Repeat</keyword>
<evidence type="ECO:0000256" key="23">
    <source>
        <dbReference type="ARBA" id="ARBA00023242"/>
    </source>
</evidence>
<gene>
    <name evidence="31" type="ORF">DERP_005025</name>
</gene>
<dbReference type="PIRSF" id="PIRSF002279">
    <property type="entry name" value="Notch"/>
    <property type="match status" value="1"/>
</dbReference>
<dbReference type="Gene3D" id="4.10.470.20">
    <property type="match status" value="2"/>
</dbReference>
<evidence type="ECO:0000256" key="8">
    <source>
        <dbReference type="ARBA" id="ARBA00022692"/>
    </source>
</evidence>
<dbReference type="PROSITE" id="PS01187">
    <property type="entry name" value="EGF_CA"/>
    <property type="match status" value="4"/>
</dbReference>
<dbReference type="PANTHER" id="PTHR45836">
    <property type="entry name" value="SLIT HOMOLOG"/>
    <property type="match status" value="1"/>
</dbReference>
<organism evidence="31 32">
    <name type="scientific">Dermatophagoides pteronyssinus</name>
    <name type="common">European house dust mite</name>
    <dbReference type="NCBI Taxonomy" id="6956"/>
    <lineage>
        <taxon>Eukaryota</taxon>
        <taxon>Metazoa</taxon>
        <taxon>Ecdysozoa</taxon>
        <taxon>Arthropoda</taxon>
        <taxon>Chelicerata</taxon>
        <taxon>Arachnida</taxon>
        <taxon>Acari</taxon>
        <taxon>Acariformes</taxon>
        <taxon>Sarcoptiformes</taxon>
        <taxon>Astigmata</taxon>
        <taxon>Psoroptidia</taxon>
        <taxon>Analgoidea</taxon>
        <taxon>Pyroglyphidae</taxon>
        <taxon>Dermatophagoidinae</taxon>
        <taxon>Dermatophagoides</taxon>
    </lineage>
</organism>
<evidence type="ECO:0000256" key="28">
    <source>
        <dbReference type="SAM" id="SignalP"/>
    </source>
</evidence>
<dbReference type="CDD" id="cd21706">
    <property type="entry name" value="JMTM_dNotch"/>
    <property type="match status" value="1"/>
</dbReference>
<evidence type="ECO:0000256" key="25">
    <source>
        <dbReference type="PROSITE-ProRule" id="PRU00023"/>
    </source>
</evidence>
<reference evidence="31 32" key="2">
    <citation type="journal article" date="2022" name="Mol. Biol. Evol.">
        <title>Comparative Genomics Reveals Insights into the Divergent Evolution of Astigmatic Mites and Household Pest Adaptations.</title>
        <authorList>
            <person name="Xiong Q."/>
            <person name="Wan A.T."/>
            <person name="Liu X."/>
            <person name="Fung C.S."/>
            <person name="Xiao X."/>
            <person name="Malainual N."/>
            <person name="Hou J."/>
            <person name="Wang L."/>
            <person name="Wang M."/>
            <person name="Yang K.Y."/>
            <person name="Cui Y."/>
            <person name="Leung E.L."/>
            <person name="Nong W."/>
            <person name="Shin S.K."/>
            <person name="Au S.W."/>
            <person name="Jeong K.Y."/>
            <person name="Chew F.T."/>
            <person name="Hui J.H."/>
            <person name="Leung T.F."/>
            <person name="Tungtrongchitr A."/>
            <person name="Zhong N."/>
            <person name="Liu Z."/>
            <person name="Tsui S.K."/>
        </authorList>
    </citation>
    <scope>NUCLEOTIDE SEQUENCE [LARGE SCALE GENOMIC DNA]</scope>
    <source>
        <strain evidence="31">Derp</strain>
    </source>
</reference>
<keyword evidence="11" id="KW-0221">Differentiation</keyword>
<feature type="chain" id="PRO_5045552281" description="Neurogenic locus Notch protein-like" evidence="28">
    <location>
        <begin position="26"/>
        <end position="1976"/>
    </location>
</feature>
<evidence type="ECO:0008006" key="33">
    <source>
        <dbReference type="Google" id="ProtNLM"/>
    </source>
</evidence>
<keyword evidence="23" id="KW-0539">Nucleus</keyword>
<dbReference type="InterPro" id="IPR036770">
    <property type="entry name" value="Ankyrin_rpt-contain_sf"/>
</dbReference>
<evidence type="ECO:0000256" key="13">
    <source>
        <dbReference type="ARBA" id="ARBA00022989"/>
    </source>
</evidence>
<keyword evidence="20" id="KW-0804">Transcription</keyword>
<dbReference type="SUPFAM" id="SSF90193">
    <property type="entry name" value="Notch domain"/>
    <property type="match status" value="2"/>
</dbReference>
<dbReference type="InterPro" id="IPR051355">
    <property type="entry name" value="Notch/Slit_guidance"/>
</dbReference>
<feature type="disulfide bond" evidence="26">
    <location>
        <begin position="615"/>
        <end position="624"/>
    </location>
</feature>
<feature type="disulfide bond" evidence="26">
    <location>
        <begin position="344"/>
        <end position="353"/>
    </location>
</feature>
<feature type="compositionally biased region" description="Polar residues" evidence="27">
    <location>
        <begin position="1238"/>
        <end position="1247"/>
    </location>
</feature>
<dbReference type="InterPro" id="IPR001881">
    <property type="entry name" value="EGF-like_Ca-bd_dom"/>
</dbReference>
<evidence type="ECO:0000256" key="12">
    <source>
        <dbReference type="ARBA" id="ARBA00022976"/>
    </source>
</evidence>
<feature type="disulfide bond" evidence="26">
    <location>
        <begin position="499"/>
        <end position="508"/>
    </location>
</feature>
<feature type="disulfide bond" evidence="26">
    <location>
        <begin position="675"/>
        <end position="685"/>
    </location>
</feature>
<keyword evidence="7" id="KW-1052">Target cell membrane</keyword>
<feature type="domain" description="EGF-like" evidence="29">
    <location>
        <begin position="865"/>
        <end position="910"/>
    </location>
</feature>
<evidence type="ECO:0000256" key="27">
    <source>
        <dbReference type="SAM" id="MobiDB-lite"/>
    </source>
</evidence>
<feature type="compositionally biased region" description="Low complexity" evidence="27">
    <location>
        <begin position="1809"/>
        <end position="1819"/>
    </location>
</feature>
<dbReference type="PROSITE" id="PS50088">
    <property type="entry name" value="ANK_REPEAT"/>
    <property type="match status" value="4"/>
</dbReference>
<feature type="compositionally biased region" description="Low complexity" evidence="27">
    <location>
        <begin position="1696"/>
        <end position="1714"/>
    </location>
</feature>
<evidence type="ECO:0000256" key="26">
    <source>
        <dbReference type="PROSITE-ProRule" id="PRU00076"/>
    </source>
</evidence>
<feature type="disulfide bond" evidence="26">
    <location>
        <begin position="659"/>
        <end position="668"/>
    </location>
</feature>
<evidence type="ECO:0000256" key="3">
    <source>
        <dbReference type="ARBA" id="ARBA00004251"/>
    </source>
</evidence>
<feature type="compositionally biased region" description="Polar residues" evidence="27">
    <location>
        <begin position="1715"/>
        <end position="1730"/>
    </location>
</feature>
<feature type="domain" description="EGF-like" evidence="29">
    <location>
        <begin position="511"/>
        <end position="549"/>
    </location>
</feature>
<evidence type="ECO:0000256" key="19">
    <source>
        <dbReference type="ARBA" id="ARBA00023159"/>
    </source>
</evidence>
<dbReference type="PROSITE" id="PS50297">
    <property type="entry name" value="ANK_REP_REGION"/>
    <property type="match status" value="3"/>
</dbReference>
<feature type="repeat" description="ANK" evidence="25">
    <location>
        <begin position="1432"/>
        <end position="1464"/>
    </location>
</feature>
<dbReference type="SUPFAM" id="SSF48403">
    <property type="entry name" value="Ankyrin repeat"/>
    <property type="match status" value="1"/>
</dbReference>
<feature type="region of interest" description="Disordered" evidence="27">
    <location>
        <begin position="1210"/>
        <end position="1255"/>
    </location>
</feature>
<keyword evidence="14" id="KW-0805">Transcription regulation</keyword>
<evidence type="ECO:0000256" key="14">
    <source>
        <dbReference type="ARBA" id="ARBA00023015"/>
    </source>
</evidence>
<evidence type="ECO:0000256" key="5">
    <source>
        <dbReference type="ARBA" id="ARBA00022483"/>
    </source>
</evidence>
<evidence type="ECO:0000256" key="1">
    <source>
        <dbReference type="ARBA" id="ARBA00004123"/>
    </source>
</evidence>
<feature type="domain" description="EGF-like" evidence="29">
    <location>
        <begin position="746"/>
        <end position="782"/>
    </location>
</feature>
<evidence type="ECO:0000256" key="24">
    <source>
        <dbReference type="ARBA" id="ARBA00023298"/>
    </source>
</evidence>
<feature type="repeat" description="ANK" evidence="25">
    <location>
        <begin position="1498"/>
        <end position="1530"/>
    </location>
</feature>
<keyword evidence="22" id="KW-0325">Glycoprotein</keyword>
<dbReference type="SMART" id="SM00179">
    <property type="entry name" value="EGF_CA"/>
    <property type="match status" value="19"/>
</dbReference>
<reference evidence="31 32" key="1">
    <citation type="journal article" date="2018" name="J. Allergy Clin. Immunol.">
        <title>High-quality assembly of Dermatophagoides pteronyssinus genome and transcriptome reveals a wide range of novel allergens.</title>
        <authorList>
            <person name="Liu X.Y."/>
            <person name="Yang K.Y."/>
            <person name="Wang M.Q."/>
            <person name="Kwok J.S."/>
            <person name="Zeng X."/>
            <person name="Yang Z."/>
            <person name="Xiao X.J."/>
            <person name="Lau C.P."/>
            <person name="Li Y."/>
            <person name="Huang Z.M."/>
            <person name="Ba J.G."/>
            <person name="Yim A.K."/>
            <person name="Ouyang C.Y."/>
            <person name="Ngai S.M."/>
            <person name="Chan T.F."/>
            <person name="Leung E.L."/>
            <person name="Liu L."/>
            <person name="Liu Z.G."/>
            <person name="Tsui S.K."/>
        </authorList>
    </citation>
    <scope>NUCLEOTIDE SEQUENCE [LARGE SCALE GENOMIC DNA]</scope>
    <source>
        <strain evidence="31">Derp</strain>
    </source>
</reference>
<sequence length="1976" mass="216744">MDRFFLFPFLLFLLSISIKFNNLNCFPISTTNSSLTNDSIISNLSSIDYNDDYFANDMIIVDDDNLTSLSSSVNGSNNGRNNNRQISSSYYNRNSYPLAPATSSSISYRPVRCYHNNCLNDGQCIVNPNTMKSYCRCQPKYVGSSCEYPNPCFDMNRCFNGGTCQTIIATDQPPSFKCLCPLGFSASMCEVETPNICQREHPCRNGGRCVLHTDLEHYQCNCLSGWRGDLCEERDNCASSPCRNGAHCISHSNGTGFSCECSPGFRGKTCSEDINECKELGDDLACNQKGTCINVPGSYVCNCEAGYTGKRCETVYIPCKTDNPCQNGGDCIADHLSKTYHCNCPAGFTGRDCEVNIDDCGGNLCQNGGTCIDGINTYTCLCPSNFTGPYCSQDVDECSLQPQPCQNSATCANTIGGFNCICVNGWTGPTCAENINDCANAPCFNGATCHDRVGSYYCQCPPGKTGLLCHLDDACASNPCHTGAICDTNPVDGTYVCSCPAGYKGTDCMQDIDECHDSGSPCEHGGTCVNTPGSYRCDCAIGFAGARCEVNINECDSNPCQNEGTCLDERGSYRCVCMPGYTGVHCESNIDECQSNPCHNNAICTDLINGYRCLCTNGFDGINCEKVIDQCYKNPCRNNGTCHNEIQTPNRPETSVCTCLDGFSGRYCEFNINDCESNPCFHGKCVDMINSFKCICNPGYTGMLCQSQINECLSNPCSNGGTCVDEISSYRCECPNGTYGFNCEFQQNECWSNPCMHGGICHDMMGKYRCQCAPGFRGEQCETLIDQCQTNPCANGGTCFTTDIITSGAPFKCRCPKGFYGPRCLSHINECDPNPCLNDGLCEDDVNKFHCRCKPGYTGYRCETSLNPCSQVYCQNGGTCIDHQSPFGQYGWTSPFRCQCRPQYSGIYCEVDNIKNSLMDQKRRQAWQRCPKSDFCYEHFSDKICNEECNNRDCLFDGFDCRSLSDTSDVSSSFGNGNHQQTGNNPQLVCNRDYNPYCEDNFANGHCDHGCDIAECAWDGLDCETDPSSTDYLRGELIIDTDFPYSQMNGSNVSKIPMPVKHFIRNLSILIRSVLRIRDIQENNFHNIKLIMGIDNRKCRQTGQCFDNSQDVASFLQESQNKPESPVKAFLRESGIQAHFDANDDVRDRSPMDNAKDAQNLTFIVISLLLLLCIGILLGALVSNNRKKVARGITWFPEGFFTNQMPISRSGRHHSNANATAAASCGDFSRSRGRRESNLLSHSNSIRSGCPDGQEMRQFKSPRDDMMVDEKSQCAAVIYEEPSECRSWSSAHYEAFQPHDSMTPPLPTPSIDSIGPNGMTPLMVASAFPMNLMNVDNPDMLCDSNNAVHDLLMNGANVSLTCEKTHETCLHLAARYARADAAKRLIEAGADCNAQDATGRTPLHSAIAADARGVFEILLRNRTVDLNARTSDGTTPLILAARMANEGMLEQLVLHNCELNIADDSGKTALHWAASVNNVEAVRVLLQHGSDRDARNIREETPLFLAAREGAYQCAKLLLDYHANRDITDNMDQLPRDVAMARMHTDIVELLDKHEPSALPPPIQAINNSNSNGNGGGITSPNPNRMLVTSPIPAQWGTLGRNTAPRRNKQHHMASGSQQQQQQQHHQSNLNLPHGGINNTSSILSPTGTLKGTKSSSNNNKNDSSSNGNQSNVPPPPPPPRNCVALYNGLHPSQQPILLLGSGAPSSSTTPTGTNQLTGSNYEMLTSSTTNHSSNDYSHHQQQQQSYSSSTNPSHHHQHQASFSLNGSQQQPQTSTINTDHDSMMTGFIGHHQHQISNMSTATAMTNLTSPTSSSSYYGHHTHHSSQVTNTNHADYNSITQLMAVQSSAMISPPLVNGQTPNNDPSNTANMTGSRPPPAYDECFHLKQLSTSSANHHHHQYNQQQQQQHNHHHNHHSHQQPIAVAPRQQLLHQQLQQGVNNGQQPPTPTATIAPTSLLSSPTSNTSMMAYQNNQTQ</sequence>
<comment type="caution">
    <text evidence="26">Lacks conserved residue(s) required for the propagation of feature annotation.</text>
</comment>
<dbReference type="InterPro" id="IPR008297">
    <property type="entry name" value="Notch"/>
</dbReference>
<feature type="signal peptide" evidence="28">
    <location>
        <begin position="1"/>
        <end position="25"/>
    </location>
</feature>
<dbReference type="PROSITE" id="PS01186">
    <property type="entry name" value="EGF_2"/>
    <property type="match status" value="15"/>
</dbReference>
<feature type="domain" description="EGF-like" evidence="29">
    <location>
        <begin position="315"/>
        <end position="354"/>
    </location>
</feature>
<feature type="domain" description="EGF-like" evidence="29">
    <location>
        <begin position="627"/>
        <end position="669"/>
    </location>
</feature>
<evidence type="ECO:0000313" key="32">
    <source>
        <dbReference type="Proteomes" id="UP000887458"/>
    </source>
</evidence>
<keyword evidence="24" id="KW-1053">Target membrane</keyword>
<feature type="domain" description="EGF-like" evidence="29">
    <location>
        <begin position="233"/>
        <end position="271"/>
    </location>
</feature>
<feature type="domain" description="LNR" evidence="30">
    <location>
        <begin position="990"/>
        <end position="1028"/>
    </location>
</feature>
<evidence type="ECO:0000256" key="20">
    <source>
        <dbReference type="ARBA" id="ARBA00023163"/>
    </source>
</evidence>
<feature type="disulfide bond" evidence="26">
    <location>
        <begin position="772"/>
        <end position="781"/>
    </location>
</feature>
<feature type="disulfide bond" evidence="26">
    <location>
        <begin position="815"/>
        <end position="824"/>
    </location>
</feature>
<feature type="domain" description="EGF-like" evidence="29">
    <location>
        <begin position="356"/>
        <end position="392"/>
    </location>
</feature>
<dbReference type="InterPro" id="IPR035993">
    <property type="entry name" value="Notch-like_dom_sf"/>
</dbReference>
<keyword evidence="13" id="KW-1133">Transmembrane helix</keyword>
<dbReference type="InterPro" id="IPR009030">
    <property type="entry name" value="Growth_fac_rcpt_cys_sf"/>
</dbReference>
<dbReference type="InterPro" id="IPR011656">
    <property type="entry name" value="Notch_NODP_dom"/>
</dbReference>
<feature type="disulfide bond" evidence="26">
    <location>
        <begin position="577"/>
        <end position="586"/>
    </location>
</feature>